<proteinExistence type="predicted"/>
<dbReference type="AlphaFoldDB" id="A0AAV6N1E1"/>
<feature type="non-terminal residue" evidence="2">
    <location>
        <position position="1"/>
    </location>
</feature>
<evidence type="ECO:0000256" key="1">
    <source>
        <dbReference type="SAM" id="MobiDB-lite"/>
    </source>
</evidence>
<name>A0AAV6N1E1_9ROSI</name>
<gene>
    <name evidence="2" type="ORF">SDJN03_15872</name>
</gene>
<accession>A0AAV6N1E1</accession>
<evidence type="ECO:0000313" key="3">
    <source>
        <dbReference type="Proteomes" id="UP000685013"/>
    </source>
</evidence>
<reference evidence="2 3" key="1">
    <citation type="journal article" date="2021" name="Hortic Res">
        <title>The domestication of Cucurbita argyrosperma as revealed by the genome of its wild relative.</title>
        <authorList>
            <person name="Barrera-Redondo J."/>
            <person name="Sanchez-de la Vega G."/>
            <person name="Aguirre-Liguori J.A."/>
            <person name="Castellanos-Morales G."/>
            <person name="Gutierrez-Guerrero Y.T."/>
            <person name="Aguirre-Dugua X."/>
            <person name="Aguirre-Planter E."/>
            <person name="Tenaillon M.I."/>
            <person name="Lira-Saade R."/>
            <person name="Eguiarte L.E."/>
        </authorList>
    </citation>
    <scope>NUCLEOTIDE SEQUENCE [LARGE SCALE GENOMIC DNA]</scope>
    <source>
        <strain evidence="2">JBR-2021</strain>
    </source>
</reference>
<feature type="compositionally biased region" description="Basic residues" evidence="1">
    <location>
        <begin position="72"/>
        <end position="82"/>
    </location>
</feature>
<dbReference type="Proteomes" id="UP000685013">
    <property type="component" value="Chromosome 10"/>
</dbReference>
<dbReference type="EMBL" id="JAGKQH010000010">
    <property type="protein sequence ID" value="KAG6590449.1"/>
    <property type="molecule type" value="Genomic_DNA"/>
</dbReference>
<organism evidence="2 3">
    <name type="scientific">Cucurbita argyrosperma subsp. sororia</name>
    <dbReference type="NCBI Taxonomy" id="37648"/>
    <lineage>
        <taxon>Eukaryota</taxon>
        <taxon>Viridiplantae</taxon>
        <taxon>Streptophyta</taxon>
        <taxon>Embryophyta</taxon>
        <taxon>Tracheophyta</taxon>
        <taxon>Spermatophyta</taxon>
        <taxon>Magnoliopsida</taxon>
        <taxon>eudicotyledons</taxon>
        <taxon>Gunneridae</taxon>
        <taxon>Pentapetalae</taxon>
        <taxon>rosids</taxon>
        <taxon>fabids</taxon>
        <taxon>Cucurbitales</taxon>
        <taxon>Cucurbitaceae</taxon>
        <taxon>Cucurbiteae</taxon>
        <taxon>Cucurbita</taxon>
    </lineage>
</organism>
<sequence>MNSEIFKNHLLCFLSSLKINSMVMIDDCDYASIDFKIYFTSLKIFMMLKTRFTVMMDISSTDVDYSVDKPPSRSRSRSKYRNISRSLSPNQVSPVRSYSRSVDSRY</sequence>
<protein>
    <submittedName>
        <fullName evidence="2">Uncharacterized protein</fullName>
    </submittedName>
</protein>
<feature type="compositionally biased region" description="Low complexity" evidence="1">
    <location>
        <begin position="83"/>
        <end position="106"/>
    </location>
</feature>
<evidence type="ECO:0000313" key="2">
    <source>
        <dbReference type="EMBL" id="KAG6590449.1"/>
    </source>
</evidence>
<keyword evidence="3" id="KW-1185">Reference proteome</keyword>
<feature type="region of interest" description="Disordered" evidence="1">
    <location>
        <begin position="63"/>
        <end position="106"/>
    </location>
</feature>
<comment type="caution">
    <text evidence="2">The sequence shown here is derived from an EMBL/GenBank/DDBJ whole genome shotgun (WGS) entry which is preliminary data.</text>
</comment>